<dbReference type="InterPro" id="IPR051376">
    <property type="entry name" value="CWC25_splicing_factor"/>
</dbReference>
<feature type="compositionally biased region" description="Basic and acidic residues" evidence="9">
    <location>
        <begin position="280"/>
        <end position="323"/>
    </location>
</feature>
<evidence type="ECO:0000256" key="4">
    <source>
        <dbReference type="ARBA" id="ARBA00022728"/>
    </source>
</evidence>
<feature type="compositionally biased region" description="Basic and acidic residues" evidence="9">
    <location>
        <begin position="166"/>
        <end position="194"/>
    </location>
</feature>
<reference evidence="11 12" key="1">
    <citation type="submission" date="2019-10" db="EMBL/GenBank/DDBJ databases">
        <authorList>
            <person name="Palmer J.M."/>
        </authorList>
    </citation>
    <scope>NUCLEOTIDE SEQUENCE [LARGE SCALE GENOMIC DNA]</scope>
    <source>
        <strain evidence="11 12">TWF730</strain>
    </source>
</reference>
<feature type="compositionally biased region" description="Basic and acidic residues" evidence="9">
    <location>
        <begin position="202"/>
        <end position="219"/>
    </location>
</feature>
<comment type="similarity">
    <text evidence="2">Belongs to the CWC25 family.</text>
</comment>
<evidence type="ECO:0000256" key="6">
    <source>
        <dbReference type="ARBA" id="ARBA00023187"/>
    </source>
</evidence>
<keyword evidence="4" id="KW-0747">Spliceosome</keyword>
<evidence type="ECO:0000259" key="10">
    <source>
        <dbReference type="SMART" id="SM01083"/>
    </source>
</evidence>
<dbReference type="EMBL" id="JAVHNS010000002">
    <property type="protein sequence ID" value="KAK6361597.1"/>
    <property type="molecule type" value="Genomic_DNA"/>
</dbReference>
<feature type="domain" description="CBF1-interacting co-repressor CIR N-terminal" evidence="10">
    <location>
        <begin position="10"/>
        <end position="46"/>
    </location>
</feature>
<comment type="subcellular location">
    <subcellularLocation>
        <location evidence="1">Nucleus</location>
    </subcellularLocation>
</comment>
<feature type="coiled-coil region" evidence="8">
    <location>
        <begin position="27"/>
        <end position="56"/>
    </location>
</feature>
<keyword evidence="5 8" id="KW-0175">Coiled coil</keyword>
<evidence type="ECO:0000256" key="9">
    <source>
        <dbReference type="SAM" id="MobiDB-lite"/>
    </source>
</evidence>
<feature type="compositionally biased region" description="Basic and acidic residues" evidence="9">
    <location>
        <begin position="354"/>
        <end position="373"/>
    </location>
</feature>
<dbReference type="Pfam" id="PF12542">
    <property type="entry name" value="CWC25"/>
    <property type="match status" value="1"/>
</dbReference>
<evidence type="ECO:0000256" key="1">
    <source>
        <dbReference type="ARBA" id="ARBA00004123"/>
    </source>
</evidence>
<comment type="caution">
    <text evidence="11">The sequence shown here is derived from an EMBL/GenBank/DDBJ whole genome shotgun (WGS) entry which is preliminary data.</text>
</comment>
<evidence type="ECO:0000256" key="3">
    <source>
        <dbReference type="ARBA" id="ARBA00022664"/>
    </source>
</evidence>
<proteinExistence type="inferred from homology"/>
<name>A0AAV9VI09_9PEZI</name>
<evidence type="ECO:0000256" key="2">
    <source>
        <dbReference type="ARBA" id="ARBA00006695"/>
    </source>
</evidence>
<feature type="compositionally biased region" description="Basic and acidic residues" evidence="9">
    <location>
        <begin position="397"/>
        <end position="411"/>
    </location>
</feature>
<keyword evidence="6" id="KW-0508">mRNA splicing</keyword>
<feature type="region of interest" description="Disordered" evidence="9">
    <location>
        <begin position="154"/>
        <end position="427"/>
    </location>
</feature>
<dbReference type="GO" id="GO:0005684">
    <property type="term" value="C:U2-type spliceosomal complex"/>
    <property type="evidence" value="ECO:0007669"/>
    <property type="project" value="TreeGrafter"/>
</dbReference>
<evidence type="ECO:0000313" key="11">
    <source>
        <dbReference type="EMBL" id="KAK6361597.1"/>
    </source>
</evidence>
<dbReference type="Proteomes" id="UP001373714">
    <property type="component" value="Unassembled WGS sequence"/>
</dbReference>
<dbReference type="GO" id="GO:0000398">
    <property type="term" value="P:mRNA splicing, via spliceosome"/>
    <property type="evidence" value="ECO:0007669"/>
    <property type="project" value="TreeGrafter"/>
</dbReference>
<keyword evidence="7" id="KW-0539">Nucleus</keyword>
<evidence type="ECO:0000256" key="5">
    <source>
        <dbReference type="ARBA" id="ARBA00023054"/>
    </source>
</evidence>
<dbReference type="InterPro" id="IPR019339">
    <property type="entry name" value="CIR_N_dom"/>
</dbReference>
<evidence type="ECO:0000256" key="8">
    <source>
        <dbReference type="SAM" id="Coils"/>
    </source>
</evidence>
<feature type="compositionally biased region" description="Basic and acidic residues" evidence="9">
    <location>
        <begin position="228"/>
        <end position="250"/>
    </location>
</feature>
<evidence type="ECO:0000256" key="7">
    <source>
        <dbReference type="ARBA" id="ARBA00023242"/>
    </source>
</evidence>
<feature type="region of interest" description="Disordered" evidence="9">
    <location>
        <begin position="56"/>
        <end position="83"/>
    </location>
</feature>
<feature type="compositionally biased region" description="Basic residues" evidence="9">
    <location>
        <begin position="251"/>
        <end position="266"/>
    </location>
</feature>
<dbReference type="AlphaFoldDB" id="A0AAV9VI09"/>
<dbReference type="Pfam" id="PF10197">
    <property type="entry name" value="Cir_N"/>
    <property type="match status" value="1"/>
</dbReference>
<dbReference type="InterPro" id="IPR022209">
    <property type="entry name" value="CWC25"/>
</dbReference>
<keyword evidence="12" id="KW-1185">Reference proteome</keyword>
<sequence length="456" mass="53569">MGGDLNLKKSWHPNLLKNQERVYEEELKALKERKLIEQMRKERAEERQLQELQEIQEAAGGKKRPDRVDWMYGGPSSGENGPVSEELEGYLLGKRRVDQILKGKEEEETSALKKDAGEGSFMAVQNANTVRDTANKIREDPMLAIKRREQAALEAAMNDPSVRRMMLKESGADGKKDREKDRHRDRDRERERDRDRKHRSSRHDEDRHRHRDRDRDRSRDRKHHRSHRDRDDEHHRSSHRDRDRDDEDRHRSSRHHRRSSRSRSPRRRDEKRARSRSPRPSRDEKRSRSPRPSKEQKRSHSPRNSRDERRSRSPKRSREDRQKSGSHSPIHHSAAVSPAPYKQRERSPPSYARRNNDRRPPPPSKSADEDRAAKLAAMQADATDLDEARNRRLAALAERDRQEKDQDDTARRNNAKWGGKGSFITGLNQHAGNLDLAERVRRSKGSRNFVRVGGDD</sequence>
<accession>A0AAV9VI09</accession>
<evidence type="ECO:0000313" key="12">
    <source>
        <dbReference type="Proteomes" id="UP001373714"/>
    </source>
</evidence>
<dbReference type="SMART" id="SM01083">
    <property type="entry name" value="Cir_N"/>
    <property type="match status" value="1"/>
</dbReference>
<organism evidence="11 12">
    <name type="scientific">Orbilia blumenaviensis</name>
    <dbReference type="NCBI Taxonomy" id="1796055"/>
    <lineage>
        <taxon>Eukaryota</taxon>
        <taxon>Fungi</taxon>
        <taxon>Dikarya</taxon>
        <taxon>Ascomycota</taxon>
        <taxon>Pezizomycotina</taxon>
        <taxon>Orbiliomycetes</taxon>
        <taxon>Orbiliales</taxon>
        <taxon>Orbiliaceae</taxon>
        <taxon>Orbilia</taxon>
    </lineage>
</organism>
<dbReference type="PANTHER" id="PTHR16196">
    <property type="entry name" value="CELL CYCLE CONTROL PROTEIN CWF25"/>
    <property type="match status" value="1"/>
</dbReference>
<dbReference type="PANTHER" id="PTHR16196:SF0">
    <property type="entry name" value="PRE-MRNA-SPLICING FACTOR CWC25 HOMOLOG"/>
    <property type="match status" value="1"/>
</dbReference>
<protein>
    <submittedName>
        <fullName evidence="11">RNA-splicing factor</fullName>
    </submittedName>
</protein>
<gene>
    <name evidence="11" type="primary">CWC25</name>
    <name evidence="11" type="ORF">TWF730_005317</name>
</gene>
<keyword evidence="3" id="KW-0507">mRNA processing</keyword>